<organism evidence="4">
    <name type="scientific">Schistosoma curassoni</name>
    <dbReference type="NCBI Taxonomy" id="6186"/>
    <lineage>
        <taxon>Eukaryota</taxon>
        <taxon>Metazoa</taxon>
        <taxon>Spiralia</taxon>
        <taxon>Lophotrochozoa</taxon>
        <taxon>Platyhelminthes</taxon>
        <taxon>Trematoda</taxon>
        <taxon>Digenea</taxon>
        <taxon>Strigeidida</taxon>
        <taxon>Schistosomatoidea</taxon>
        <taxon>Schistosomatidae</taxon>
        <taxon>Schistosoma</taxon>
    </lineage>
</organism>
<sequence length="93" mass="10601">MIVVVLQVSAPYRRTVLTFVLKILTLVLVDSCFELHMLFNCRNVVIILSILALMTASDPPCSSMILFRQVRESFHLFQSFSIKCVWFGLCSPC</sequence>
<feature type="transmembrane region" description="Helical" evidence="1">
    <location>
        <begin position="45"/>
        <end position="67"/>
    </location>
</feature>
<evidence type="ECO:0000256" key="1">
    <source>
        <dbReference type="SAM" id="Phobius"/>
    </source>
</evidence>
<dbReference type="EMBL" id="UZAK01037292">
    <property type="protein sequence ID" value="VDP58361.1"/>
    <property type="molecule type" value="Genomic_DNA"/>
</dbReference>
<feature type="transmembrane region" description="Helical" evidence="1">
    <location>
        <begin position="16"/>
        <end position="39"/>
    </location>
</feature>
<proteinExistence type="predicted"/>
<keyword evidence="1" id="KW-1133">Transmembrane helix</keyword>
<reference evidence="2 3" key="2">
    <citation type="submission" date="2018-11" db="EMBL/GenBank/DDBJ databases">
        <authorList>
            <consortium name="Pathogen Informatics"/>
        </authorList>
    </citation>
    <scope>NUCLEOTIDE SEQUENCE [LARGE SCALE GENOMIC DNA]</scope>
    <source>
        <strain evidence="2">Dakar</strain>
        <strain evidence="3">Dakar, Senegal</strain>
    </source>
</reference>
<protein>
    <submittedName>
        <fullName evidence="4">Secreted protein</fullName>
    </submittedName>
</protein>
<dbReference type="AlphaFoldDB" id="A0A183KJ83"/>
<reference evidence="4" key="1">
    <citation type="submission" date="2016-06" db="UniProtKB">
        <authorList>
            <consortium name="WormBaseParasite"/>
        </authorList>
    </citation>
    <scope>IDENTIFICATION</scope>
</reference>
<accession>A0A183KJ83</accession>
<name>A0A183KJ83_9TREM</name>
<evidence type="ECO:0000313" key="3">
    <source>
        <dbReference type="Proteomes" id="UP000279833"/>
    </source>
</evidence>
<keyword evidence="1" id="KW-0472">Membrane</keyword>
<dbReference type="Proteomes" id="UP000279833">
    <property type="component" value="Unassembled WGS sequence"/>
</dbReference>
<dbReference type="WBParaSite" id="SCUD_0001509201-mRNA-1">
    <property type="protein sequence ID" value="SCUD_0001509201-mRNA-1"/>
    <property type="gene ID" value="SCUD_0001509201"/>
</dbReference>
<keyword evidence="3" id="KW-1185">Reference proteome</keyword>
<evidence type="ECO:0000313" key="2">
    <source>
        <dbReference type="EMBL" id="VDP58361.1"/>
    </source>
</evidence>
<gene>
    <name evidence="2" type="ORF">SCUD_LOCUS15090</name>
</gene>
<evidence type="ECO:0000313" key="4">
    <source>
        <dbReference type="WBParaSite" id="SCUD_0001509201-mRNA-1"/>
    </source>
</evidence>
<keyword evidence="1" id="KW-0812">Transmembrane</keyword>